<dbReference type="RefSeq" id="WP_201851933.1">
    <property type="nucleotide sequence ID" value="NZ_JAERRG010000006.1"/>
</dbReference>
<evidence type="ECO:0008006" key="4">
    <source>
        <dbReference type="Google" id="ProtNLM"/>
    </source>
</evidence>
<comment type="caution">
    <text evidence="2">The sequence shown here is derived from an EMBL/GenBank/DDBJ whole genome shotgun (WGS) entry which is preliminary data.</text>
</comment>
<sequence length="129" mass="13976">MEEHAEALEADLLRYYGVDLLDWHREALSSRRLAVLVRHLPPDSAFVRAREGEAAEWGLTDHLLAAVVDHLAIANWMFASANRDEYADPPEAPAPVPRPGAADTSDGPPADQAADGHAPTAAELARFFG</sequence>
<keyword evidence="3" id="KW-1185">Reference proteome</keyword>
<dbReference type="EMBL" id="JAERRG010000006">
    <property type="protein sequence ID" value="MBL1114069.1"/>
    <property type="molecule type" value="Genomic_DNA"/>
</dbReference>
<name>A0ABS1PPT0_9ACTN</name>
<proteinExistence type="predicted"/>
<evidence type="ECO:0000256" key="1">
    <source>
        <dbReference type="SAM" id="MobiDB-lite"/>
    </source>
</evidence>
<evidence type="ECO:0000313" key="2">
    <source>
        <dbReference type="EMBL" id="MBL1114069.1"/>
    </source>
</evidence>
<gene>
    <name evidence="2" type="ORF">JK364_16960</name>
</gene>
<feature type="region of interest" description="Disordered" evidence="1">
    <location>
        <begin position="85"/>
        <end position="119"/>
    </location>
</feature>
<reference evidence="2 3" key="1">
    <citation type="submission" date="2021-01" db="EMBL/GenBank/DDBJ databases">
        <title>WGS of actinomycetes isolated from Thailand.</title>
        <authorList>
            <person name="Thawai C."/>
        </authorList>
    </citation>
    <scope>NUCLEOTIDE SEQUENCE [LARGE SCALE GENOMIC DNA]</scope>
    <source>
        <strain evidence="2 3">CA3R110</strain>
    </source>
</reference>
<dbReference type="Proteomes" id="UP000621510">
    <property type="component" value="Unassembled WGS sequence"/>
</dbReference>
<protein>
    <recommendedName>
        <fullName evidence="4">DUF664 domain-containing protein</fullName>
    </recommendedName>
</protein>
<evidence type="ECO:0000313" key="3">
    <source>
        <dbReference type="Proteomes" id="UP000621510"/>
    </source>
</evidence>
<accession>A0ABS1PPT0</accession>
<organism evidence="2 3">
    <name type="scientific">Streptomyces endocoffeicus</name>
    <dbReference type="NCBI Taxonomy" id="2898945"/>
    <lineage>
        <taxon>Bacteria</taxon>
        <taxon>Bacillati</taxon>
        <taxon>Actinomycetota</taxon>
        <taxon>Actinomycetes</taxon>
        <taxon>Kitasatosporales</taxon>
        <taxon>Streptomycetaceae</taxon>
        <taxon>Streptomyces</taxon>
    </lineage>
</organism>